<name>A0A084CN53_9GAMM</name>
<accession>A0A084CN53</accession>
<evidence type="ECO:0000313" key="4">
    <source>
        <dbReference type="EMBL" id="KEY91232.1"/>
    </source>
</evidence>
<dbReference type="AlphaFoldDB" id="A0A084CN53"/>
<comment type="caution">
    <text evidence="4">The sequence shown here is derived from an EMBL/GenBank/DDBJ whole genome shotgun (WGS) entry which is preliminary data.</text>
</comment>
<evidence type="ECO:0000259" key="3">
    <source>
        <dbReference type="Pfam" id="PF13505"/>
    </source>
</evidence>
<gene>
    <name evidence="4" type="ORF">CF67_03049</name>
</gene>
<feature type="signal peptide" evidence="2">
    <location>
        <begin position="1"/>
        <end position="19"/>
    </location>
</feature>
<evidence type="ECO:0000256" key="1">
    <source>
        <dbReference type="ARBA" id="ARBA00022729"/>
    </source>
</evidence>
<reference evidence="4 5" key="1">
    <citation type="submission" date="2014-03" db="EMBL/GenBank/DDBJ databases">
        <title>Selection and divergence in the genomes of co-occurring obligate luminous symbionts with specific hosts.</title>
        <authorList>
            <person name="Hendry T.A."/>
            <person name="de Wet J.R."/>
            <person name="Dunlap P.V."/>
        </authorList>
    </citation>
    <scope>NUCLEOTIDE SEQUENCE [LARGE SCALE GENOMIC DNA]</scope>
    <source>
        <strain evidence="4 5">Ppalp.1</strain>
    </source>
</reference>
<dbReference type="Pfam" id="PF13505">
    <property type="entry name" value="OMP_b-brl"/>
    <property type="match status" value="1"/>
</dbReference>
<keyword evidence="1 2" id="KW-0732">Signal</keyword>
<sequence>MKNILLALIFSLVPASVFADSWIYGGVATGQSDYGGVSTLSYSVHAGTGILPLIGVEAGYANHGKFKLIDSDMEISSVYFALKPSLNIGPLEIYAKGGIHSWSLSSINLVNGYNIMYGFGAEYAVYGLFSLGANYMSYQLDKGKEDVSTFSFTASFHFL</sequence>
<organism evidence="4 5">
    <name type="scientific">Candidatus Photodesmus blepharonis</name>
    <dbReference type="NCBI Taxonomy" id="1179155"/>
    <lineage>
        <taxon>Bacteria</taxon>
        <taxon>Pseudomonadati</taxon>
        <taxon>Pseudomonadota</taxon>
        <taxon>Gammaproteobacteria</taxon>
        <taxon>Vibrionales</taxon>
        <taxon>Vibrionaceae</taxon>
        <taxon>Candidatus Photodesmus</taxon>
    </lineage>
</organism>
<keyword evidence="5" id="KW-1185">Reference proteome</keyword>
<evidence type="ECO:0000256" key="2">
    <source>
        <dbReference type="SAM" id="SignalP"/>
    </source>
</evidence>
<dbReference type="RefSeq" id="WP_034414208.1">
    <property type="nucleotide sequence ID" value="NZ_JGVK01000022.1"/>
</dbReference>
<evidence type="ECO:0000313" key="5">
    <source>
        <dbReference type="Proteomes" id="UP000053784"/>
    </source>
</evidence>
<feature type="chain" id="PRO_5001773260" description="Outer membrane protein beta-barrel domain-containing protein" evidence="2">
    <location>
        <begin position="20"/>
        <end position="159"/>
    </location>
</feature>
<dbReference type="Gene3D" id="2.40.160.20">
    <property type="match status" value="1"/>
</dbReference>
<dbReference type="Proteomes" id="UP000053784">
    <property type="component" value="Unassembled WGS sequence"/>
</dbReference>
<dbReference type="InterPro" id="IPR027385">
    <property type="entry name" value="Beta-barrel_OMP"/>
</dbReference>
<protein>
    <recommendedName>
        <fullName evidence="3">Outer membrane protein beta-barrel domain-containing protein</fullName>
    </recommendedName>
</protein>
<dbReference type="eggNOG" id="COG3637">
    <property type="taxonomic scope" value="Bacteria"/>
</dbReference>
<dbReference type="STRING" id="1179155.CF67_03049"/>
<dbReference type="InterPro" id="IPR011250">
    <property type="entry name" value="OMP/PagP_B-barrel"/>
</dbReference>
<dbReference type="OrthoDB" id="5622477at2"/>
<feature type="domain" description="Outer membrane protein beta-barrel" evidence="3">
    <location>
        <begin position="6"/>
        <end position="158"/>
    </location>
</feature>
<dbReference type="EMBL" id="JGVK01000022">
    <property type="protein sequence ID" value="KEY91232.1"/>
    <property type="molecule type" value="Genomic_DNA"/>
</dbReference>
<proteinExistence type="predicted"/>
<dbReference type="SUPFAM" id="SSF56925">
    <property type="entry name" value="OMPA-like"/>
    <property type="match status" value="1"/>
</dbReference>